<dbReference type="SUPFAM" id="SSF56349">
    <property type="entry name" value="DNA breaking-rejoining enzymes"/>
    <property type="match status" value="1"/>
</dbReference>
<dbReference type="Proteomes" id="UP001151699">
    <property type="component" value="Chromosome A"/>
</dbReference>
<accession>A0A9Q0SAN3</accession>
<name>A0A9Q0SAN3_9DIPT</name>
<dbReference type="GO" id="GO:0003677">
    <property type="term" value="F:DNA binding"/>
    <property type="evidence" value="ECO:0007669"/>
    <property type="project" value="InterPro"/>
</dbReference>
<sequence length="347" mass="38935">MASDLPETILKKSETAVKALGPEKSSKRYDETYNRFIDWRKQQGTESFVEEVFLAYFEDKSQHYAPSTLWSIYSMLKSKMIANHNIDISRYSRLLTFVKTKNVGFQSKQTSVFTPEEIKKFLLEAPDSEFLVIKAVTVFGISGGCRGEEICNVMLGHVKDTGSEIVVRIPESKTYTAKLFPILTDAGATLEETKRFYYWKSNTVVERYIQDSLGQKRTLATTITKALDLNPDDVIHAKIAKSSSTEMNDIPPLNSAANDSMKTHRNDANIDAAAGVLQNEIEDNSNTVVNVDVHNVADNDKENFDFGNVRPFALSQSVNNNEKSVGRKSLKINNCKHVTISFGNGYK</sequence>
<dbReference type="InterPro" id="IPR011010">
    <property type="entry name" value="DNA_brk_join_enz"/>
</dbReference>
<dbReference type="EMBL" id="WJQU01000001">
    <property type="protein sequence ID" value="KAJ6650165.1"/>
    <property type="molecule type" value="Genomic_DNA"/>
</dbReference>
<reference evidence="2" key="1">
    <citation type="submission" date="2022-07" db="EMBL/GenBank/DDBJ databases">
        <authorList>
            <person name="Trinca V."/>
            <person name="Uliana J.V.C."/>
            <person name="Torres T.T."/>
            <person name="Ward R.J."/>
            <person name="Monesi N."/>
        </authorList>
    </citation>
    <scope>NUCLEOTIDE SEQUENCE</scope>
    <source>
        <strain evidence="2">HSMRA1968</strain>
        <tissue evidence="2">Whole embryos</tissue>
    </source>
</reference>
<proteinExistence type="predicted"/>
<comment type="caution">
    <text evidence="2">The sequence shown here is derived from an EMBL/GenBank/DDBJ whole genome shotgun (WGS) entry which is preliminary data.</text>
</comment>
<dbReference type="GO" id="GO:0015074">
    <property type="term" value="P:DNA integration"/>
    <property type="evidence" value="ECO:0007669"/>
    <property type="project" value="InterPro"/>
</dbReference>
<keyword evidence="3" id="KW-1185">Reference proteome</keyword>
<keyword evidence="1" id="KW-0233">DNA recombination</keyword>
<dbReference type="InterPro" id="IPR013762">
    <property type="entry name" value="Integrase-like_cat_sf"/>
</dbReference>
<protein>
    <submittedName>
        <fullName evidence="2">Uncharacterized protein</fullName>
    </submittedName>
</protein>
<evidence type="ECO:0000256" key="1">
    <source>
        <dbReference type="ARBA" id="ARBA00023172"/>
    </source>
</evidence>
<evidence type="ECO:0000313" key="2">
    <source>
        <dbReference type="EMBL" id="KAJ6650165.1"/>
    </source>
</evidence>
<dbReference type="AlphaFoldDB" id="A0A9Q0SAN3"/>
<evidence type="ECO:0000313" key="3">
    <source>
        <dbReference type="Proteomes" id="UP001151699"/>
    </source>
</evidence>
<dbReference type="GO" id="GO:0006310">
    <property type="term" value="P:DNA recombination"/>
    <property type="evidence" value="ECO:0007669"/>
    <property type="project" value="UniProtKB-KW"/>
</dbReference>
<gene>
    <name evidence="2" type="ORF">Bhyg_05410</name>
</gene>
<dbReference type="Gene3D" id="1.10.443.10">
    <property type="entry name" value="Intergrase catalytic core"/>
    <property type="match status" value="1"/>
</dbReference>
<dbReference type="OrthoDB" id="7776589at2759"/>
<organism evidence="2 3">
    <name type="scientific">Pseudolycoriella hygida</name>
    <dbReference type="NCBI Taxonomy" id="35572"/>
    <lineage>
        <taxon>Eukaryota</taxon>
        <taxon>Metazoa</taxon>
        <taxon>Ecdysozoa</taxon>
        <taxon>Arthropoda</taxon>
        <taxon>Hexapoda</taxon>
        <taxon>Insecta</taxon>
        <taxon>Pterygota</taxon>
        <taxon>Neoptera</taxon>
        <taxon>Endopterygota</taxon>
        <taxon>Diptera</taxon>
        <taxon>Nematocera</taxon>
        <taxon>Sciaroidea</taxon>
        <taxon>Sciaridae</taxon>
        <taxon>Pseudolycoriella</taxon>
    </lineage>
</organism>